<organism evidence="2 3">
    <name type="scientific">Eragrostis curvula</name>
    <name type="common">weeping love grass</name>
    <dbReference type="NCBI Taxonomy" id="38414"/>
    <lineage>
        <taxon>Eukaryota</taxon>
        <taxon>Viridiplantae</taxon>
        <taxon>Streptophyta</taxon>
        <taxon>Embryophyta</taxon>
        <taxon>Tracheophyta</taxon>
        <taxon>Spermatophyta</taxon>
        <taxon>Magnoliopsida</taxon>
        <taxon>Liliopsida</taxon>
        <taxon>Poales</taxon>
        <taxon>Poaceae</taxon>
        <taxon>PACMAD clade</taxon>
        <taxon>Chloridoideae</taxon>
        <taxon>Eragrostideae</taxon>
        <taxon>Eragrostidinae</taxon>
        <taxon>Eragrostis</taxon>
    </lineage>
</organism>
<name>A0A5J9WR18_9POAL</name>
<comment type="caution">
    <text evidence="2">The sequence shown here is derived from an EMBL/GenBank/DDBJ whole genome shotgun (WGS) entry which is preliminary data.</text>
</comment>
<feature type="compositionally biased region" description="Low complexity" evidence="1">
    <location>
        <begin position="27"/>
        <end position="36"/>
    </location>
</feature>
<evidence type="ECO:0000256" key="1">
    <source>
        <dbReference type="SAM" id="MobiDB-lite"/>
    </source>
</evidence>
<feature type="region of interest" description="Disordered" evidence="1">
    <location>
        <begin position="1"/>
        <end position="92"/>
    </location>
</feature>
<gene>
    <name evidence="2" type="ORF">EJB05_01096</name>
</gene>
<dbReference type="EMBL" id="RWGY01000002">
    <property type="protein sequence ID" value="TVU49760.1"/>
    <property type="molecule type" value="Genomic_DNA"/>
</dbReference>
<dbReference type="Proteomes" id="UP000324897">
    <property type="component" value="Chromosome 6"/>
</dbReference>
<keyword evidence="3" id="KW-1185">Reference proteome</keyword>
<dbReference type="Gramene" id="TVU49760">
    <property type="protein sequence ID" value="TVU49760"/>
    <property type="gene ID" value="EJB05_01096"/>
</dbReference>
<dbReference type="AlphaFoldDB" id="A0A5J9WR18"/>
<evidence type="ECO:0000313" key="3">
    <source>
        <dbReference type="Proteomes" id="UP000324897"/>
    </source>
</evidence>
<feature type="compositionally biased region" description="Polar residues" evidence="1">
    <location>
        <begin position="1"/>
        <end position="12"/>
    </location>
</feature>
<feature type="compositionally biased region" description="Acidic residues" evidence="1">
    <location>
        <begin position="68"/>
        <end position="81"/>
    </location>
</feature>
<evidence type="ECO:0000313" key="2">
    <source>
        <dbReference type="EMBL" id="TVU49760.1"/>
    </source>
</evidence>
<proteinExistence type="predicted"/>
<sequence length="92" mass="9910">MSPPTGQKTSSLARIMFGDNAPPLPPSSSSRSQASAKDSKSFPTIVEDLEFMEALANSLKDEQKEGDQPIEVEDGEEEDGTPADTHEDFVIV</sequence>
<protein>
    <submittedName>
        <fullName evidence="2">Uncharacterized protein</fullName>
    </submittedName>
</protein>
<accession>A0A5J9WR18</accession>
<reference evidence="2 3" key="1">
    <citation type="journal article" date="2019" name="Sci. Rep.">
        <title>A high-quality genome of Eragrostis curvula grass provides insights into Poaceae evolution and supports new strategies to enhance forage quality.</title>
        <authorList>
            <person name="Carballo J."/>
            <person name="Santos B.A.C.M."/>
            <person name="Zappacosta D."/>
            <person name="Garbus I."/>
            <person name="Selva J.P."/>
            <person name="Gallo C.A."/>
            <person name="Diaz A."/>
            <person name="Albertini E."/>
            <person name="Caccamo M."/>
            <person name="Echenique V."/>
        </authorList>
    </citation>
    <scope>NUCLEOTIDE SEQUENCE [LARGE SCALE GENOMIC DNA]</scope>
    <source>
        <strain evidence="3">cv. Victoria</strain>
        <tissue evidence="2">Leaf</tissue>
    </source>
</reference>